<comment type="caution">
    <text evidence="1">The sequence shown here is derived from an EMBL/GenBank/DDBJ whole genome shotgun (WGS) entry which is preliminary data.</text>
</comment>
<evidence type="ECO:0000313" key="2">
    <source>
        <dbReference type="Proteomes" id="UP001148662"/>
    </source>
</evidence>
<keyword evidence="2" id="KW-1185">Reference proteome</keyword>
<dbReference type="EMBL" id="JANHOG010000428">
    <property type="protein sequence ID" value="KAJ3554464.1"/>
    <property type="molecule type" value="Genomic_DNA"/>
</dbReference>
<accession>A0ACC1T6T0</accession>
<sequence>MTALRYQVPSLCCSRYKPTLPQELSDISNRPLEGLNVEAQDDNIFVWKCTIKAASNSPYKGGTFHFTLTLPPDFPFKAPTVVFNTKIYHPGINDEGHICVPWKPSVSLSSVLATIQDKLNNPSPDDPFEPDIAALMKTDQHKFLATAKEWTKKFPTVFQSTPSTGLAYSHNDQNSLERRAILTEMHAGVTYGDYTKVGWASANIRATFDALKAAGHNVLMVAPAIQESGHGGTFVLPTTNIVPPGGEFGSIPVGAPFFGHDVHNPDLFYFNGTPAACVVFGLDILVPQHFGKESLDLVVSGPNEGLNAGPFLYTISGTIGATYAAVERGVPAIALSAGNGTHRSFTTNTGLPNDPANIVAQLTTNFVQALANGVDTKKDRLLPLGLGIKWVVPAHLHPLTELMYISINMPTFGPGSNCTDPPFILTRMTPHATIDKISLNPKTGFPETSDINTDALNVVLNGVPILPDETTVSAGCSSAFSVFSIDYDAPTAAAQPVQLQLLPLVGKSKLT</sequence>
<evidence type="ECO:0000313" key="1">
    <source>
        <dbReference type="EMBL" id="KAJ3554464.1"/>
    </source>
</evidence>
<gene>
    <name evidence="1" type="ORF">NM688_g3097</name>
</gene>
<organism evidence="1 2">
    <name type="scientific">Phlebia brevispora</name>
    <dbReference type="NCBI Taxonomy" id="194682"/>
    <lineage>
        <taxon>Eukaryota</taxon>
        <taxon>Fungi</taxon>
        <taxon>Dikarya</taxon>
        <taxon>Basidiomycota</taxon>
        <taxon>Agaricomycotina</taxon>
        <taxon>Agaricomycetes</taxon>
        <taxon>Polyporales</taxon>
        <taxon>Meruliaceae</taxon>
        <taxon>Phlebia</taxon>
    </lineage>
</organism>
<dbReference type="Proteomes" id="UP001148662">
    <property type="component" value="Unassembled WGS sequence"/>
</dbReference>
<proteinExistence type="predicted"/>
<reference evidence="1" key="1">
    <citation type="submission" date="2022-07" db="EMBL/GenBank/DDBJ databases">
        <title>Genome Sequence of Phlebia brevispora.</title>
        <authorList>
            <person name="Buettner E."/>
        </authorList>
    </citation>
    <scope>NUCLEOTIDE SEQUENCE</scope>
    <source>
        <strain evidence="1">MPL23</strain>
    </source>
</reference>
<protein>
    <submittedName>
        <fullName evidence="1">Uncharacterized protein</fullName>
    </submittedName>
</protein>
<name>A0ACC1T6T0_9APHY</name>